<sequence length="2395" mass="262963">MDKIKEAFSRVDKFSLENANRLCTEVERIEETLLSDAGDAERKNKLIDASLQHMRELTEVLVWMDSNHHEWFERVLERDVMNTFERLVTNGLMPSSVKLQSLQSVTFMLQNMSRAPSLYYLCSNNHINRMVAVEFDIHDDEFVSLYVSFLKSLALRCTPDTVPLFFEVQDRAFPLWDRAVRLLCSEDVMVRTAAKQIIVTIAQLQDTAVSAFIDASIADVFRSVLHFVNAQIVRLAAHVPSWITLQGTESFSRASSDPSAAVFPLSSDAAATPPSPAARAPLLVNTRVLAMQLEDVEDELLYVNDLCRTPVSNAGAQAAAVMQRVLFPRFRGAIEDEVDSAGVAFAPSAASVTCAKYAAPGVQPSGSYAPACVVLAFLFYWSQVNTDACVAAALVDFFLEPLNSSPGTSRFTVASMVLESTRVDLHEPVVAVCRHALSRARPPPTSSVSPPPPLRFPSSLAQFFYTETPYQHTGMVLIGGPGSTILPSKEKFVRKVWPSPRTDTPNAFVPLIPHVVAALYTQVKYFQAARLSCVTASLSLLLEVIPSAAPGKADWANVYLEMMKLVQRLLLDCAKQYASAIQKTVQEQKDADSVVPLSRISFRDIESGDEEAPLPIRDPYAPMFLKLKEAAMWMKTAEQARSPLLETAVQHNSKKDLSHQQPREAAQWTIAYHALQDSIVRAFDYSTRSPVSDAECELNLYRIFLLMRRAFACHIQGNGVDLLQATLRQLSPQHTQSMHFNLTNATTELSVRCEITSEWHSDSQAPPIAPPGTPVCMVLPSAAAGTEGRELLFLEIPISVPERVSSQELLTGEYKRRVLWSLDLAFVGIAIHPRYPFKVVLSYQLPGNFAQLHLVTTGAAMARMMVTDVEKAANECRQRGASFCFGIMNYRSALQSRTPWSFPHPTSFFFQRFLVCMKAATAFVVGDIVLPLPRTFSVFENQLVLPDGITVRHGDDFNVTIISHFLVAVKPLSADAEIVVNFNLCFYDLLKSSMSPAMSASEREGTHTPNAKSAHTFERPVVPGFRYLKEEAKQELYRFADEQVRQQAIDDGFLPRGSDEGQLTVMRAKAGEPVAVSTKEHEEGDVVFETTGVPLPFPIRSTVELPGDLHLRLTGGSEFLQHSCLPNVRLEINGVHIRGIALRAIEADEKLTYNYLTTEWEISKVFHCSCNVYCCYGLIKGFRFLDREQQEHLLPHCSPAVCEKHRSPLLSGATFGALNGSTALFTTAEGRLTSQRDLAAGTVLFEVCGTPQLQQSELVLERLRLSHSCNANTVLVNGRVVASRPLSVGDAVTCNLNLLYYTLSPALPCACGSVSCTGHVDGFKALPVKTKQLWWSSAPNAVRAAALEDGYEIVSSSAFADVRRTSTIGNATFASRNIAAGTRIFHVHGLVLPFPTVYTIYLGEGKHLLFADGAQCLAHSCDPNTRVVVNAETGSFDCFALRNIAADELISFNYLTTEWDMSEPFTCACGSSNCHGRIAGFRHVKREGQLKLWSTATRAVQSLFAQSIRQTASTLATLNSTLVAPADMSGALSLSQDLPSGTLLFEAAAGFAVEGDHVCFGDIFLAHSCNASAVLLEGRVLLSDACTAGTVVTLNVNQLCYKLAKPFTCHCNGADCTHVVGGFAALSEKEKERILLCTAPDVRAEATAAGFRTPCTCPLVTVKANGAMGQATFAARSIPKGTRFFKVNGLVLPFPTVYTIQLERGRHLQFAGGAQCLAHSCTPNVRIMVDAESRSLDCLALRDIEEGELVAFNYLTTEWDLSSPFSCVCGADGACFGRIHGLKYLSGEQRQRLWWMLTPAMRQLADQSFNWRALSGAQLRTDQDGRVRAAKELKEGLIILEALQVQLRVGCALVGGVQLRHSCVPTAAIVERRVIVIGTVCAQTEITLDLNCLAFTLAEPFTCTCAADAAPHTVKGFAALSAAAQATRLILTEPSVRAAALRDGYQVPCSCPLVEVHANGELGQATFAAVDIAAGICFFQVKGLCIPYPTLDTIMLDEGRHLLFADGAQCLAHSCDPNVRVRVDAMNNMLECQALRPIKAGELIAFNYNATEWDMSTPFRCLCGSPQCLYEIRGFKHLSQAQRALLQRQATPAIKALASAYADVQLPATLLRAAPDGRLKSARAVAKGDILLEVMYLDVQPNQICVGRHYVVPHDTDRYNCVLVEGRLIASRPVASDEQLSVNMNFFVYDMTAIFPHTFDDACKGFKFMDESVKQECLYLCEPPVRAHAMWDGWIVKSSQDALVVRPNGDMGQTAYARKDIPAGTRLFHCTGLVIPFPTMYTICVGVHRHLLFGDAAECIAHHCDPNVEVRVGESGEGTFDFVTIRDIARDEMIAFNYTTTEWDMNTPFVCLCGSPKCAGTIQGFKHLQEAEQQRLWPITSKVVKDQWKLYTASA</sequence>
<dbReference type="SUPFAM" id="SSF82199">
    <property type="entry name" value="SET domain"/>
    <property type="match status" value="6"/>
</dbReference>
<dbReference type="InterPro" id="IPR019155">
    <property type="entry name" value="CLEC16A/TT9_N"/>
</dbReference>
<dbReference type="InterPro" id="IPR046341">
    <property type="entry name" value="SET_dom_sf"/>
</dbReference>
<dbReference type="GO" id="GO:0032259">
    <property type="term" value="P:methylation"/>
    <property type="evidence" value="ECO:0007669"/>
    <property type="project" value="UniProtKB-KW"/>
</dbReference>
<dbReference type="PROSITE" id="PS50868">
    <property type="entry name" value="POST_SET"/>
    <property type="match status" value="3"/>
</dbReference>
<dbReference type="InterPro" id="IPR053201">
    <property type="entry name" value="Flavunoidine_N-MTase"/>
</dbReference>
<feature type="domain" description="Post-SET" evidence="5">
    <location>
        <begin position="1463"/>
        <end position="1479"/>
    </location>
</feature>
<dbReference type="GO" id="GO:0008168">
    <property type="term" value="F:methyltransferase activity"/>
    <property type="evidence" value="ECO:0007669"/>
    <property type="project" value="UniProtKB-KW"/>
</dbReference>
<evidence type="ECO:0000259" key="4">
    <source>
        <dbReference type="PROSITE" id="PS50280"/>
    </source>
</evidence>
<protein>
    <recommendedName>
        <fullName evidence="8">Post-SET domain-containing protein</fullName>
    </recommendedName>
</protein>
<evidence type="ECO:0008006" key="8">
    <source>
        <dbReference type="Google" id="ProtNLM"/>
    </source>
</evidence>
<dbReference type="SMART" id="SM00508">
    <property type="entry name" value="PostSET"/>
    <property type="match status" value="5"/>
</dbReference>
<keyword evidence="2" id="KW-0808">Transferase</keyword>
<comment type="caution">
    <text evidence="6">The sequence shown here is derived from an EMBL/GenBank/DDBJ whole genome shotgun (WGS) entry which is preliminary data.</text>
</comment>
<dbReference type="EMBL" id="RHLC01000003">
    <property type="protein sequence ID" value="TPP44712.1"/>
    <property type="molecule type" value="Genomic_DNA"/>
</dbReference>
<gene>
    <name evidence="6" type="ORF">CGC21_7725</name>
</gene>
<feature type="domain" description="Post-SET" evidence="5">
    <location>
        <begin position="1305"/>
        <end position="1321"/>
    </location>
</feature>
<evidence type="ECO:0000313" key="6">
    <source>
        <dbReference type="EMBL" id="TPP44712.1"/>
    </source>
</evidence>
<evidence type="ECO:0000256" key="2">
    <source>
        <dbReference type="ARBA" id="ARBA00022679"/>
    </source>
</evidence>
<dbReference type="VEuPathDB" id="TriTrypDB:LdCL_350051300"/>
<dbReference type="Gene3D" id="2.170.270.10">
    <property type="entry name" value="SET domain"/>
    <property type="match status" value="5"/>
</dbReference>
<feature type="domain" description="SET" evidence="4">
    <location>
        <begin position="1657"/>
        <end position="1755"/>
    </location>
</feature>
<dbReference type="InterPro" id="IPR001214">
    <property type="entry name" value="SET_dom"/>
</dbReference>
<dbReference type="PANTHER" id="PTHR12350:SF21">
    <property type="entry name" value="SET DOMAIN-CONTAINING PROTEIN"/>
    <property type="match status" value="1"/>
</dbReference>
<dbReference type="Pfam" id="PF00856">
    <property type="entry name" value="SET"/>
    <property type="match status" value="3"/>
</dbReference>
<dbReference type="VEuPathDB" id="TriTrypDB:LDHU3_35.6070"/>
<dbReference type="SMART" id="SM00317">
    <property type="entry name" value="SET"/>
    <property type="match status" value="4"/>
</dbReference>
<dbReference type="PROSITE" id="PS50280">
    <property type="entry name" value="SET"/>
    <property type="match status" value="4"/>
</dbReference>
<reference evidence="7" key="1">
    <citation type="submission" date="2019-02" db="EMBL/GenBank/DDBJ databases">
        <title>FDA dAtabase for Regulatory Grade micrObial Sequences (FDA-ARGOS): Supporting development and validation of Infectious Disease Dx tests.</title>
        <authorList>
            <person name="Duncan R."/>
            <person name="Fisher C."/>
            <person name="Tallon L."/>
            <person name="Sadzewicz L."/>
            <person name="Sengamalay N."/>
            <person name="Ott S."/>
            <person name="Godinez A."/>
            <person name="Nagaraj S."/>
            <person name="Vavikolanu K."/>
            <person name="Nadendla S."/>
            <person name="Aluvathingal J."/>
            <person name="Sichtig H."/>
        </authorList>
    </citation>
    <scope>NUCLEOTIDE SEQUENCE [LARGE SCALE GENOMIC DNA]</scope>
    <source>
        <strain evidence="7">FDAARGOS_361</strain>
    </source>
</reference>
<evidence type="ECO:0000259" key="5">
    <source>
        <dbReference type="PROSITE" id="PS50868"/>
    </source>
</evidence>
<name>A0A504X6V2_LEIDO</name>
<keyword evidence="3" id="KW-0949">S-adenosyl-L-methionine</keyword>
<evidence type="ECO:0000256" key="3">
    <source>
        <dbReference type="ARBA" id="ARBA00022691"/>
    </source>
</evidence>
<feature type="domain" description="Post-SET" evidence="5">
    <location>
        <begin position="2347"/>
        <end position="2363"/>
    </location>
</feature>
<dbReference type="Proteomes" id="UP000318447">
    <property type="component" value="Unassembled WGS sequence"/>
</dbReference>
<organism evidence="6 7">
    <name type="scientific">Leishmania donovani</name>
    <dbReference type="NCBI Taxonomy" id="5661"/>
    <lineage>
        <taxon>Eukaryota</taxon>
        <taxon>Discoba</taxon>
        <taxon>Euglenozoa</taxon>
        <taxon>Kinetoplastea</taxon>
        <taxon>Metakinetoplastina</taxon>
        <taxon>Trypanosomatida</taxon>
        <taxon>Trypanosomatidae</taxon>
        <taxon>Leishmaniinae</taxon>
        <taxon>Leishmania</taxon>
    </lineage>
</organism>
<proteinExistence type="predicted"/>
<evidence type="ECO:0000256" key="1">
    <source>
        <dbReference type="ARBA" id="ARBA00022603"/>
    </source>
</evidence>
<dbReference type="PANTHER" id="PTHR12350">
    <property type="entry name" value="HISTONE-LYSINE N-METHYLTRANSFERASE-RELATED"/>
    <property type="match status" value="1"/>
</dbReference>
<feature type="domain" description="SET" evidence="4">
    <location>
        <begin position="1349"/>
        <end position="1455"/>
    </location>
</feature>
<accession>A0A504X6V2</accession>
<dbReference type="InterPro" id="IPR003616">
    <property type="entry name" value="Post-SET_dom"/>
</dbReference>
<dbReference type="VEuPathDB" id="TriTrypDB:LDHU3_35.6090"/>
<evidence type="ECO:0000313" key="7">
    <source>
        <dbReference type="Proteomes" id="UP000318447"/>
    </source>
</evidence>
<dbReference type="Pfam" id="PF09758">
    <property type="entry name" value="FPL"/>
    <property type="match status" value="1"/>
</dbReference>
<feature type="domain" description="SET" evidence="4">
    <location>
        <begin position="2232"/>
        <end position="2339"/>
    </location>
</feature>
<dbReference type="VEuPathDB" id="TriTrypDB:LdBPK_354620.1"/>
<dbReference type="VEuPathDB" id="TriTrypDB:LdCL_350051200"/>
<feature type="domain" description="SET" evidence="4">
    <location>
        <begin position="1952"/>
        <end position="2049"/>
    </location>
</feature>
<keyword evidence="1" id="KW-0489">Methyltransferase</keyword>